<keyword evidence="3" id="KW-1185">Reference proteome</keyword>
<dbReference type="RefSeq" id="WP_058440205.1">
    <property type="nucleotide sequence ID" value="NZ_CAAAHU010000001.1"/>
</dbReference>
<sequence length="243" mass="28525">MQRKYRTYQRPERRLYREHKYVTSVMNELDNKIAKTDFRDINQIKEIANGLSNVINLLTFHAKHEDEKIHTLLKKHNSYVVEEIESGHQKHEAIFDHLKEKLALISKAESEREKVDEGYLFYLSYRRFIAENLEHIYKEETLLMPELARLCTKEELESIDYPVYQSMTSEQMVGMLKTLFTVLNFDDKKYFITDLVDAVPDKVVESWSSIAALLTASEIADMANRIVLIKQLAEKQLGYCHGS</sequence>
<feature type="domain" description="Hemerythrin-like" evidence="1">
    <location>
        <begin position="13"/>
        <end position="147"/>
    </location>
</feature>
<organism evidence="2 3">
    <name type="scientific">Legionella brunensis</name>
    <dbReference type="NCBI Taxonomy" id="29422"/>
    <lineage>
        <taxon>Bacteria</taxon>
        <taxon>Pseudomonadati</taxon>
        <taxon>Pseudomonadota</taxon>
        <taxon>Gammaproteobacteria</taxon>
        <taxon>Legionellales</taxon>
        <taxon>Legionellaceae</taxon>
        <taxon>Legionella</taxon>
    </lineage>
</organism>
<name>A0A0W0SU93_9GAMM</name>
<dbReference type="PATRIC" id="fig|29422.6.peg.82"/>
<reference evidence="2 3" key="1">
    <citation type="submission" date="2015-11" db="EMBL/GenBank/DDBJ databases">
        <title>Genomic analysis of 38 Legionella species identifies large and diverse effector repertoires.</title>
        <authorList>
            <person name="Burstein D."/>
            <person name="Amaro F."/>
            <person name="Zusman T."/>
            <person name="Lifshitz Z."/>
            <person name="Cohen O."/>
            <person name="Gilbert J.A."/>
            <person name="Pupko T."/>
            <person name="Shuman H.A."/>
            <person name="Segal G."/>
        </authorList>
    </citation>
    <scope>NUCLEOTIDE SEQUENCE [LARGE SCALE GENOMIC DNA]</scope>
    <source>
        <strain evidence="2 3">ATCC 43878</strain>
    </source>
</reference>
<evidence type="ECO:0000313" key="3">
    <source>
        <dbReference type="Proteomes" id="UP000054742"/>
    </source>
</evidence>
<evidence type="ECO:0000259" key="1">
    <source>
        <dbReference type="Pfam" id="PF01814"/>
    </source>
</evidence>
<dbReference type="Proteomes" id="UP000054742">
    <property type="component" value="Unassembled WGS sequence"/>
</dbReference>
<dbReference type="EMBL" id="LNXV01000003">
    <property type="protein sequence ID" value="KTC86852.1"/>
    <property type="molecule type" value="Genomic_DNA"/>
</dbReference>
<accession>A0A0W0SU93</accession>
<dbReference type="OrthoDB" id="5635488at2"/>
<dbReference type="STRING" id="29422.Lbru_0081"/>
<protein>
    <recommendedName>
        <fullName evidence="1">Hemerythrin-like domain-containing protein</fullName>
    </recommendedName>
</protein>
<dbReference type="AlphaFoldDB" id="A0A0W0SU93"/>
<comment type="caution">
    <text evidence="2">The sequence shown here is derived from an EMBL/GenBank/DDBJ whole genome shotgun (WGS) entry which is preliminary data.</text>
</comment>
<evidence type="ECO:0000313" key="2">
    <source>
        <dbReference type="EMBL" id="KTC86852.1"/>
    </source>
</evidence>
<dbReference type="Pfam" id="PF01814">
    <property type="entry name" value="Hemerythrin"/>
    <property type="match status" value="1"/>
</dbReference>
<dbReference type="Gene3D" id="1.20.120.520">
    <property type="entry name" value="nmb1532 protein domain like"/>
    <property type="match status" value="1"/>
</dbReference>
<gene>
    <name evidence="2" type="ORF">Lbru_0081</name>
</gene>
<proteinExistence type="predicted"/>
<dbReference type="InterPro" id="IPR012312">
    <property type="entry name" value="Hemerythrin-like"/>
</dbReference>